<keyword evidence="9" id="KW-0326">Glycosidase</keyword>
<comment type="catalytic activity">
    <reaction evidence="1">
        <text>Hydrolysis of DNA containing ring-opened 7-methylguanine residues, releasing 2,6-diamino-4-hydroxy-5-(N-methyl)formamidopyrimidine.</text>
        <dbReference type="EC" id="3.2.2.23"/>
    </reaction>
</comment>
<dbReference type="SMART" id="SM01232">
    <property type="entry name" value="H2TH"/>
    <property type="match status" value="1"/>
</dbReference>
<dbReference type="GO" id="GO:0008270">
    <property type="term" value="F:zinc ion binding"/>
    <property type="evidence" value="ECO:0007669"/>
    <property type="project" value="InterPro"/>
</dbReference>
<sequence>MFRTRVGARTVPEAAHQVRHPVRYGSVRQFRAPEPPLDVVLASAVHDDRHTNARAHRIFGRLRDVPELPEVENARQVLVEAVGRRITDIDDRDEWVCRPHRPGDIATALEGGKLTAANRCGKTMWCDTVTADGTEGPSLGVHLGMGGRIVVTNSSGERIGGGPERPDRQPRKAEWDRFTMNFADGGQFRLFDKRRLGRVRLDPDLSGLGPDAEGITAADFRTRITRGRSAVKARLLDQSVLAGVGNLLADETLWQAKIDPAARADELERKDVDRLYRNLEKALAAAIANGGVHTGTVIEHRHADGHCPRCGAEMVHGTVGGRSTWWCSKEQVS</sequence>
<gene>
    <name evidence="12" type="ORF">EV383_3881</name>
</gene>
<dbReference type="InterPro" id="IPR010979">
    <property type="entry name" value="Ribosomal_uS13-like_H2TH"/>
</dbReference>
<evidence type="ECO:0000256" key="5">
    <source>
        <dbReference type="ARBA" id="ARBA00023125"/>
    </source>
</evidence>
<dbReference type="SMART" id="SM00898">
    <property type="entry name" value="Fapy_DNA_glyco"/>
    <property type="match status" value="1"/>
</dbReference>
<evidence type="ECO:0000256" key="6">
    <source>
        <dbReference type="ARBA" id="ARBA00023204"/>
    </source>
</evidence>
<evidence type="ECO:0000313" key="13">
    <source>
        <dbReference type="Proteomes" id="UP000291591"/>
    </source>
</evidence>
<dbReference type="GO" id="GO:0003906">
    <property type="term" value="F:DNA-(apurinic or apyrimidinic site) endonuclease activity"/>
    <property type="evidence" value="ECO:0007669"/>
    <property type="project" value="InterPro"/>
</dbReference>
<evidence type="ECO:0000256" key="2">
    <source>
        <dbReference type="ARBA" id="ARBA00009409"/>
    </source>
</evidence>
<feature type="domain" description="Formamidopyrimidine-DNA glycosylase catalytic" evidence="11">
    <location>
        <begin position="66"/>
        <end position="197"/>
    </location>
</feature>
<dbReference type="Gene3D" id="1.10.8.50">
    <property type="match status" value="1"/>
</dbReference>
<dbReference type="GO" id="GO:0016829">
    <property type="term" value="F:lyase activity"/>
    <property type="evidence" value="ECO:0007669"/>
    <property type="project" value="UniProtKB-KW"/>
</dbReference>
<name>A0A4Q7UYF9_PSEST</name>
<dbReference type="EMBL" id="SHKL01000001">
    <property type="protein sequence ID" value="RZT86976.1"/>
    <property type="molecule type" value="Genomic_DNA"/>
</dbReference>
<keyword evidence="7" id="KW-0456">Lyase</keyword>
<protein>
    <submittedName>
        <fullName evidence="12">Formamidopyrimidine-DNA glycosylase</fullName>
    </submittedName>
</protein>
<evidence type="ECO:0000256" key="4">
    <source>
        <dbReference type="ARBA" id="ARBA00022801"/>
    </source>
</evidence>
<evidence type="ECO:0000313" key="12">
    <source>
        <dbReference type="EMBL" id="RZT86976.1"/>
    </source>
</evidence>
<dbReference type="Pfam" id="PF06831">
    <property type="entry name" value="H2TH"/>
    <property type="match status" value="1"/>
</dbReference>
<dbReference type="PANTHER" id="PTHR22993:SF9">
    <property type="entry name" value="FORMAMIDOPYRIMIDINE-DNA GLYCOSYLASE"/>
    <property type="match status" value="1"/>
</dbReference>
<keyword evidence="5" id="KW-0238">DNA-binding</keyword>
<comment type="caution">
    <text evidence="12">The sequence shown here is derived from an EMBL/GenBank/DDBJ whole genome shotgun (WGS) entry which is preliminary data.</text>
</comment>
<dbReference type="PROSITE" id="PS51068">
    <property type="entry name" value="FPG_CAT"/>
    <property type="match status" value="1"/>
</dbReference>
<evidence type="ECO:0000259" key="11">
    <source>
        <dbReference type="PROSITE" id="PS51068"/>
    </source>
</evidence>
<evidence type="ECO:0000256" key="8">
    <source>
        <dbReference type="ARBA" id="ARBA00023268"/>
    </source>
</evidence>
<keyword evidence="6" id="KW-0234">DNA repair</keyword>
<keyword evidence="4" id="KW-0378">Hydrolase</keyword>
<dbReference type="SUPFAM" id="SSF81624">
    <property type="entry name" value="N-terminal domain of MutM-like DNA repair proteins"/>
    <property type="match status" value="1"/>
</dbReference>
<dbReference type="InterPro" id="IPR035937">
    <property type="entry name" value="FPG_N"/>
</dbReference>
<evidence type="ECO:0000256" key="3">
    <source>
        <dbReference type="ARBA" id="ARBA00022763"/>
    </source>
</evidence>
<reference evidence="12 13" key="1">
    <citation type="submission" date="2019-02" db="EMBL/GenBank/DDBJ databases">
        <title>Sequencing the genomes of 1000 actinobacteria strains.</title>
        <authorList>
            <person name="Klenk H.-P."/>
        </authorList>
    </citation>
    <scope>NUCLEOTIDE SEQUENCE [LARGE SCALE GENOMIC DNA]</scope>
    <source>
        <strain evidence="12 13">DSM 45779</strain>
    </source>
</reference>
<accession>A0A4Q7UYF9</accession>
<evidence type="ECO:0000256" key="9">
    <source>
        <dbReference type="ARBA" id="ARBA00023295"/>
    </source>
</evidence>
<dbReference type="InterPro" id="IPR012319">
    <property type="entry name" value="FPG_cat"/>
</dbReference>
<dbReference type="InterPro" id="IPR015886">
    <property type="entry name" value="H2TH_FPG"/>
</dbReference>
<dbReference type="Gene3D" id="3.20.190.10">
    <property type="entry name" value="MutM-like, N-terminal"/>
    <property type="match status" value="1"/>
</dbReference>
<dbReference type="PANTHER" id="PTHR22993">
    <property type="entry name" value="FORMAMIDOPYRIMIDINE-DNA GLYCOSYLASE"/>
    <property type="match status" value="1"/>
</dbReference>
<dbReference type="GO" id="GO:0003684">
    <property type="term" value="F:damaged DNA binding"/>
    <property type="evidence" value="ECO:0007669"/>
    <property type="project" value="InterPro"/>
</dbReference>
<dbReference type="GO" id="GO:0008534">
    <property type="term" value="F:oxidized purine nucleobase lesion DNA N-glycosylase activity"/>
    <property type="evidence" value="ECO:0007669"/>
    <property type="project" value="UniProtKB-EC"/>
</dbReference>
<keyword evidence="3" id="KW-0227">DNA damage</keyword>
<dbReference type="GO" id="GO:0006284">
    <property type="term" value="P:base-excision repair"/>
    <property type="evidence" value="ECO:0007669"/>
    <property type="project" value="InterPro"/>
</dbReference>
<keyword evidence="13" id="KW-1185">Reference proteome</keyword>
<evidence type="ECO:0000256" key="7">
    <source>
        <dbReference type="ARBA" id="ARBA00023239"/>
    </source>
</evidence>
<comment type="similarity">
    <text evidence="2">Belongs to the FPG family.</text>
</comment>
<dbReference type="Proteomes" id="UP000291591">
    <property type="component" value="Unassembled WGS sequence"/>
</dbReference>
<dbReference type="SUPFAM" id="SSF57716">
    <property type="entry name" value="Glucocorticoid receptor-like (DNA-binding domain)"/>
    <property type="match status" value="1"/>
</dbReference>
<proteinExistence type="inferred from homology"/>
<dbReference type="AlphaFoldDB" id="A0A4Q7UYF9"/>
<evidence type="ECO:0000256" key="1">
    <source>
        <dbReference type="ARBA" id="ARBA00001668"/>
    </source>
</evidence>
<organism evidence="12 13">
    <name type="scientific">Pseudonocardia sediminis</name>
    <dbReference type="NCBI Taxonomy" id="1397368"/>
    <lineage>
        <taxon>Bacteria</taxon>
        <taxon>Bacillati</taxon>
        <taxon>Actinomycetota</taxon>
        <taxon>Actinomycetes</taxon>
        <taxon>Pseudonocardiales</taxon>
        <taxon>Pseudonocardiaceae</taxon>
        <taxon>Pseudonocardia</taxon>
    </lineage>
</organism>
<feature type="region of interest" description="Disordered" evidence="10">
    <location>
        <begin position="153"/>
        <end position="172"/>
    </location>
</feature>
<dbReference type="Pfam" id="PF01149">
    <property type="entry name" value="Fapy_DNA_glyco"/>
    <property type="match status" value="1"/>
</dbReference>
<dbReference type="SUPFAM" id="SSF46946">
    <property type="entry name" value="S13-like H2TH domain"/>
    <property type="match status" value="1"/>
</dbReference>
<evidence type="ECO:0000256" key="10">
    <source>
        <dbReference type="SAM" id="MobiDB-lite"/>
    </source>
</evidence>
<keyword evidence="8" id="KW-0511">Multifunctional enzyme</keyword>